<organism evidence="1">
    <name type="scientific">CrAss-like virus sp. ctXt06</name>
    <dbReference type="NCBI Taxonomy" id="2825837"/>
    <lineage>
        <taxon>Viruses</taxon>
        <taxon>Duplodnaviria</taxon>
        <taxon>Heunggongvirae</taxon>
        <taxon>Uroviricota</taxon>
        <taxon>Caudoviricetes</taxon>
        <taxon>Crassvirales</taxon>
    </lineage>
</organism>
<proteinExistence type="predicted"/>
<protein>
    <submittedName>
        <fullName evidence="1">Uncharacterized protein</fullName>
    </submittedName>
</protein>
<sequence>MKNQIVKDIIKAVNDELKNGLICIVFEDKYRCYNCYEPVEICDDSNAIKFYDDCNEHIILYDKDICNIEVFDM</sequence>
<evidence type="ECO:0000313" key="1">
    <source>
        <dbReference type="EMBL" id="DAG02404.1"/>
    </source>
</evidence>
<name>A0A8S5V6R3_9CAUD</name>
<reference evidence="1" key="1">
    <citation type="journal article" date="2021" name="Proc. Natl. Acad. Sci. U.S.A.">
        <title>A Catalog of Tens of Thousands of Viruses from Human Metagenomes Reveals Hidden Associations with Chronic Diseases.</title>
        <authorList>
            <person name="Tisza M.J."/>
            <person name="Buck C.B."/>
        </authorList>
    </citation>
    <scope>NUCLEOTIDE SEQUENCE</scope>
    <source>
        <strain evidence="1">CtXt06</strain>
    </source>
</reference>
<accession>A0A8S5V6R3</accession>
<dbReference type="EMBL" id="BK016209">
    <property type="protein sequence ID" value="DAG02404.1"/>
    <property type="molecule type" value="Genomic_DNA"/>
</dbReference>